<accession>U4KKT1</accession>
<dbReference type="KEGG" id="apal:BN85408270"/>
<name>U4KKT1_ALTPJ</name>
<dbReference type="EMBL" id="FO681347">
    <property type="protein sequence ID" value="CCV64404.1"/>
    <property type="molecule type" value="Genomic_DNA"/>
</dbReference>
<reference evidence="2 3" key="1">
    <citation type="journal article" date="2013" name="J. Mol. Microbiol. Biotechnol.">
        <title>Analysis of the Complete Genomes of Acholeplasma brassicae , A. palmae and A. laidlawii and Their Comparison to the Obligate Parasites from ' Candidatus Phytoplasma'.</title>
        <authorList>
            <person name="Kube M."/>
            <person name="Siewert C."/>
            <person name="Migdoll A.M."/>
            <person name="Duduk B."/>
            <person name="Holz S."/>
            <person name="Rabus R."/>
            <person name="Seemuller E."/>
            <person name="Mitrovic J."/>
            <person name="Muller I."/>
            <person name="Buttner C."/>
            <person name="Reinhardt R."/>
        </authorList>
    </citation>
    <scope>NUCLEOTIDE SEQUENCE [LARGE SCALE GENOMIC DNA]</scope>
    <source>
        <strain evidence="2 3">J233</strain>
    </source>
</reference>
<dbReference type="OrthoDB" id="383615at2"/>
<dbReference type="RefSeq" id="WP_026659454.1">
    <property type="nucleotide sequence ID" value="NC_022538.1"/>
</dbReference>
<keyword evidence="1" id="KW-0812">Transmembrane</keyword>
<feature type="transmembrane region" description="Helical" evidence="1">
    <location>
        <begin position="33"/>
        <end position="60"/>
    </location>
</feature>
<sequence>MISTIFIIVQASVLALLMLIHFLIGLKRGFKKTLWYFLGNTLIVLFIFVLIGLIPTYLFISEENAQKIMLYFMSEQSNEINVIFKSGGYEIVIALADFLIKIVLFILFYVFLRWLLMATITKKTWFKYKIKKVYPTEAKQRYLGGFFGLIRGFLAGLTMMLPILVLVNAFDNEKLRKNKDAFDPIIGDIIEANKYNFIKPFNFIKINHIGLADHFFDLAFSTKIKGNNVRWRAEISFYSEAAMTYYDIDQSEQSFELTSESLKELKPLFIKMSQTRLMNLAIYPGYNYALTELSNEKIEDTTQQKIAKKLKNINIDLNKDAMSVYALLEEMLSINDINTWQTYIQEPTKVLELNAVEREKVLDILEKMTDLKILKLGDVAIETFLSMKEGQKIFSWRKTDEEKEQAIQSFIAKISNFENEFTRTLSKDMIKILKESYLTFPSDVKLDDKIITLQELLEKPTNMLNIESKTYKNWFNHTIKTLGELKSLDGLLDPGVDYMVSSLIKDIKMQNTNEVILNVKKDLSSTTDLNRELNWLIETYSYIKTFYNDKEETNDVLAIIDKMLTTEKGKNDFNQLIQLLSEGKTISNLSKGISGPLIKESFSDGTEMSKIISHTTSIKNFDLIYELKELSPVLIDLYKEKDFSLKNSIQDSEQSQKMLDKIFSNFIETQNKETILNSNIVYAVIDQSIKNIRELEVPNFVKDSTGNYPDFIDKKEIQTILGIIEQMNFDIITLINDPDSAKLFTEKVMAYAQTEKGMATILDSGILYNKVSQLIKENKDMVTPKDALDMISSSPYYGLVKKEEIFKLLKVVKILGINDFTELNAELIKNELTNDKLTDIINLESAFVNVEITSKIKKIDSIIIPQSSYTSQTKEQIKASELVHIIKMLDQFNLKLNDLATKNDFNKLLTDIKVKEFVKIPYKTSSIIRGFITSSINHISNLKVPGAYDSEGVLTANEIAELFKVLNRLDNGNDSLLDLKNRIDINTMTIKRARNILNYSQSAFILGLVSNEILKIDQINVNKLPSTLFIDKEKTVLTKKEVESLFNILITLDNTEETLIKDAVKTVKIDTLTLGQTKDILNSNSELMRYLISDQLTGGSNQLLLNSSQTVLSKKELIEFIDDLIGKHGITYKFNELNKYYENITITELESMLLYESILTKSIASAQIDKQLGSSERTKNRYLTNELLDTNNRYITASEARKLINALYIIADVEKQKVKSLLDSINTLDLEKLTEVLKLNSEIIKRKVSDELIIQVKETSIDFRTLDNLGYIENDQLVNTVEKFSYLFGKQTNVSQVNQLMNQLKISKIKNIVIDSSSLIYGMISSYVQKNLDKQIRQRAYDNTYTHKGKYLNKIIKIDEVINLFSTIENLFGDISLNEISSKFNASELKINQIINLKDSYHKILIKALLSDNIKKAINQTKNPIDKRSYEQTTYQDEKQDLSYEEFNKLISVLKILDGNQNMSLKNAIRNLENSNLNMNNIRKMIEEDSYIVRSHLTTSIKEINQNLGNIDIYDDKSFDFNEKSIQLIKKEELIKFIDALNEIGNNNQKFSEALKLDILNIPIEKIKKAVQKDSLIFQRIITIILDKTGIYSEPANLIIPKSDIINFLNTMLPYGNTIYEYIMKNNR</sequence>
<keyword evidence="1" id="KW-0472">Membrane</keyword>
<feature type="transmembrane region" description="Helical" evidence="1">
    <location>
        <begin position="98"/>
        <end position="121"/>
    </location>
</feature>
<evidence type="ECO:0000313" key="2">
    <source>
        <dbReference type="EMBL" id="CCV64404.1"/>
    </source>
</evidence>
<dbReference type="Proteomes" id="UP000032740">
    <property type="component" value="Chromosome"/>
</dbReference>
<keyword evidence="3" id="KW-1185">Reference proteome</keyword>
<protein>
    <submittedName>
        <fullName evidence="2">Uncharacterized protein</fullName>
    </submittedName>
</protein>
<dbReference type="HOGENOM" id="CLU_251768_0_0_14"/>
<feature type="transmembrane region" description="Helical" evidence="1">
    <location>
        <begin position="142"/>
        <end position="167"/>
    </location>
</feature>
<evidence type="ECO:0000313" key="3">
    <source>
        <dbReference type="Proteomes" id="UP000032740"/>
    </source>
</evidence>
<feature type="transmembrane region" description="Helical" evidence="1">
    <location>
        <begin position="6"/>
        <end position="26"/>
    </location>
</feature>
<evidence type="ECO:0000256" key="1">
    <source>
        <dbReference type="SAM" id="Phobius"/>
    </source>
</evidence>
<gene>
    <name evidence="2" type="ORF">BN85408270</name>
</gene>
<keyword evidence="1" id="KW-1133">Transmembrane helix</keyword>
<organism evidence="2 3">
    <name type="scientific">Alteracholeplasma palmae (strain ATCC 49389 / J233)</name>
    <name type="common">Acholeplasma palmae</name>
    <dbReference type="NCBI Taxonomy" id="1318466"/>
    <lineage>
        <taxon>Bacteria</taxon>
        <taxon>Bacillati</taxon>
        <taxon>Mycoplasmatota</taxon>
        <taxon>Mollicutes</taxon>
        <taxon>Acholeplasmatales</taxon>
        <taxon>Acholeplasmataceae</taxon>
        <taxon>Acholeplasma</taxon>
    </lineage>
</organism>
<proteinExistence type="predicted"/>